<evidence type="ECO:0000256" key="2">
    <source>
        <dbReference type="ARBA" id="ARBA00023002"/>
    </source>
</evidence>
<accession>A0A366ID81</accession>
<evidence type="ECO:0000313" key="4">
    <source>
        <dbReference type="Proteomes" id="UP000253046"/>
    </source>
</evidence>
<dbReference type="InterPro" id="IPR036291">
    <property type="entry name" value="NAD(P)-bd_dom_sf"/>
</dbReference>
<dbReference type="FunFam" id="3.40.50.720:FF:000084">
    <property type="entry name" value="Short-chain dehydrogenase reductase"/>
    <property type="match status" value="1"/>
</dbReference>
<dbReference type="RefSeq" id="WP_211185869.1">
    <property type="nucleotide sequence ID" value="NZ_AGJP01000001.1"/>
</dbReference>
<dbReference type="AlphaFoldDB" id="A0A366ID81"/>
<dbReference type="PRINTS" id="PR00080">
    <property type="entry name" value="SDRFAMILY"/>
</dbReference>
<dbReference type="Pfam" id="PF13561">
    <property type="entry name" value="adh_short_C2"/>
    <property type="match status" value="1"/>
</dbReference>
<dbReference type="EMBL" id="QNRY01000002">
    <property type="protein sequence ID" value="RBP66858.1"/>
    <property type="molecule type" value="Genomic_DNA"/>
</dbReference>
<dbReference type="CDD" id="cd05233">
    <property type="entry name" value="SDR_c"/>
    <property type="match status" value="1"/>
</dbReference>
<dbReference type="Gene3D" id="3.40.50.720">
    <property type="entry name" value="NAD(P)-binding Rossmann-like Domain"/>
    <property type="match status" value="1"/>
</dbReference>
<dbReference type="InterPro" id="IPR002347">
    <property type="entry name" value="SDR_fam"/>
</dbReference>
<dbReference type="InterPro" id="IPR020904">
    <property type="entry name" value="Sc_DH/Rdtase_CS"/>
</dbReference>
<evidence type="ECO:0000313" key="3">
    <source>
        <dbReference type="EMBL" id="RBP66858.1"/>
    </source>
</evidence>
<comment type="similarity">
    <text evidence="1">Belongs to the short-chain dehydrogenases/reductases (SDR) family.</text>
</comment>
<dbReference type="PANTHER" id="PTHR24321:SF15">
    <property type="entry name" value="OXIDOREDUCTASE UCPA"/>
    <property type="match status" value="1"/>
</dbReference>
<reference evidence="3 4" key="1">
    <citation type="submission" date="2018-06" db="EMBL/GenBank/DDBJ databases">
        <title>Genomic Encyclopedia of Type Strains, Phase IV (KMG-IV): sequencing the most valuable type-strain genomes for metagenomic binning, comparative biology and taxonomic classification.</title>
        <authorList>
            <person name="Goeker M."/>
        </authorList>
    </citation>
    <scope>NUCLEOTIDE SEQUENCE [LARGE SCALE GENOMIC DNA]</scope>
    <source>
        <strain evidence="3 4">DSM 30166</strain>
    </source>
</reference>
<dbReference type="SUPFAM" id="SSF51735">
    <property type="entry name" value="NAD(P)-binding Rossmann-fold domains"/>
    <property type="match status" value="1"/>
</dbReference>
<proteinExistence type="inferred from homology"/>
<comment type="caution">
    <text evidence="3">The sequence shown here is derived from an EMBL/GenBank/DDBJ whole genome shotgun (WGS) entry which is preliminary data.</text>
</comment>
<evidence type="ECO:0000256" key="1">
    <source>
        <dbReference type="ARBA" id="ARBA00006484"/>
    </source>
</evidence>
<dbReference type="GO" id="GO:0016491">
    <property type="term" value="F:oxidoreductase activity"/>
    <property type="evidence" value="ECO:0007669"/>
    <property type="project" value="UniProtKB-KW"/>
</dbReference>
<protein>
    <submittedName>
        <fullName evidence="3">NAD(P)-dependent dehydrogenase (Short-subunit alcohol dehydrogenase family)</fullName>
    </submittedName>
</protein>
<gene>
    <name evidence="3" type="ORF">DES54_10267</name>
</gene>
<dbReference type="PROSITE" id="PS00061">
    <property type="entry name" value="ADH_SHORT"/>
    <property type="match status" value="1"/>
</dbReference>
<dbReference type="PANTHER" id="PTHR24321">
    <property type="entry name" value="DEHYDROGENASES, SHORT CHAIN"/>
    <property type="match status" value="1"/>
</dbReference>
<keyword evidence="4" id="KW-1185">Reference proteome</keyword>
<name>A0A366ID81_9GAMM</name>
<organism evidence="3 4">
    <name type="scientific">Brenneria salicis ATCC 15712 = DSM 30166</name>
    <dbReference type="NCBI Taxonomy" id="714314"/>
    <lineage>
        <taxon>Bacteria</taxon>
        <taxon>Pseudomonadati</taxon>
        <taxon>Pseudomonadota</taxon>
        <taxon>Gammaproteobacteria</taxon>
        <taxon>Enterobacterales</taxon>
        <taxon>Pectobacteriaceae</taxon>
        <taxon>Brenneria</taxon>
    </lineage>
</organism>
<dbReference type="NCBIfam" id="NF005559">
    <property type="entry name" value="PRK07231.1"/>
    <property type="match status" value="1"/>
</dbReference>
<sequence length="254" mass="26495">MMQLTDKIAVVTGAGSGIGRATAIRFAREGATVIVADKISDRAYQVVGEIAAAGGMARPFSLDVAQAAEVEALMAFTVATFGRIDILVNNAGYGFAATVLETSEQEWDDLMAVNVKGVFLCCKYALPCMIAQGHGAIVNTASAVSVVGIESRAAYVASKGAVAALTRALALDHTRQNIRVNCLGVGTVDSPYYQEIMAKSDDPEALMDGLRNRQLVGRLGTADEIAAAMVFLASDAASFCTGSTLFVDGGWTAR</sequence>
<keyword evidence="2" id="KW-0560">Oxidoreductase</keyword>
<dbReference type="Proteomes" id="UP000253046">
    <property type="component" value="Unassembled WGS sequence"/>
</dbReference>
<dbReference type="PRINTS" id="PR00081">
    <property type="entry name" value="GDHRDH"/>
</dbReference>
<dbReference type="NCBIfam" id="NF004791">
    <property type="entry name" value="PRK06138.1"/>
    <property type="match status" value="1"/>
</dbReference>